<dbReference type="InterPro" id="IPR002376">
    <property type="entry name" value="Formyl_transf_N"/>
</dbReference>
<protein>
    <recommendedName>
        <fullName evidence="1">methionyl-tRNA formyltransferase</fullName>
        <ecNumber evidence="1">2.1.2.9</ecNumber>
    </recommendedName>
</protein>
<dbReference type="SUPFAM" id="SSF53328">
    <property type="entry name" value="Formyltransferase"/>
    <property type="match status" value="1"/>
</dbReference>
<evidence type="ECO:0000259" key="3">
    <source>
        <dbReference type="Pfam" id="PF00551"/>
    </source>
</evidence>
<feature type="compositionally biased region" description="Polar residues" evidence="2">
    <location>
        <begin position="401"/>
        <end position="417"/>
    </location>
</feature>
<evidence type="ECO:0000256" key="2">
    <source>
        <dbReference type="SAM" id="MobiDB-lite"/>
    </source>
</evidence>
<dbReference type="EMBL" id="NKHZ01000088">
    <property type="protein sequence ID" value="PNS14075.1"/>
    <property type="molecule type" value="Genomic_DNA"/>
</dbReference>
<accession>A0A2K1QFZ6</accession>
<dbReference type="Gene3D" id="3.40.50.12230">
    <property type="match status" value="1"/>
</dbReference>
<keyword evidence="4" id="KW-0808">Transferase</keyword>
<dbReference type="InterPro" id="IPR041711">
    <property type="entry name" value="Met-tRNA-FMT_N"/>
</dbReference>
<proteinExistence type="predicted"/>
<gene>
    <name evidence="4" type="ORF">CAC42_6588</name>
</gene>
<dbReference type="STRING" id="2082308.A0A2K1QFZ6"/>
<dbReference type="InterPro" id="IPR036477">
    <property type="entry name" value="Formyl_transf_N_sf"/>
</dbReference>
<dbReference type="PANTHER" id="PTHR11138">
    <property type="entry name" value="METHIONYL-TRNA FORMYLTRANSFERASE"/>
    <property type="match status" value="1"/>
</dbReference>
<dbReference type="Pfam" id="PF00551">
    <property type="entry name" value="Formyl_trans_N"/>
    <property type="match status" value="1"/>
</dbReference>
<feature type="region of interest" description="Disordered" evidence="2">
    <location>
        <begin position="367"/>
        <end position="417"/>
    </location>
</feature>
<dbReference type="InParanoid" id="A0A2K1QFZ6"/>
<name>A0A2K1QFZ6_9PEZI</name>
<dbReference type="GO" id="GO:0005739">
    <property type="term" value="C:mitochondrion"/>
    <property type="evidence" value="ECO:0007669"/>
    <property type="project" value="TreeGrafter"/>
</dbReference>
<reference evidence="4 5" key="1">
    <citation type="submission" date="2017-06" db="EMBL/GenBank/DDBJ databases">
        <title>Draft genome sequence of a variant of Elsinoe murrayae.</title>
        <authorList>
            <person name="Cheng Q."/>
        </authorList>
    </citation>
    <scope>NUCLEOTIDE SEQUENCE [LARGE SCALE GENOMIC DNA]</scope>
    <source>
        <strain evidence="4 5">CQ-2017a</strain>
    </source>
</reference>
<feature type="domain" description="Formyl transferase N-terminal" evidence="3">
    <location>
        <begin position="60"/>
        <end position="188"/>
    </location>
</feature>
<evidence type="ECO:0000256" key="1">
    <source>
        <dbReference type="ARBA" id="ARBA00012261"/>
    </source>
</evidence>
<organism evidence="4 5">
    <name type="scientific">Sphaceloma murrayae</name>
    <dbReference type="NCBI Taxonomy" id="2082308"/>
    <lineage>
        <taxon>Eukaryota</taxon>
        <taxon>Fungi</taxon>
        <taxon>Dikarya</taxon>
        <taxon>Ascomycota</taxon>
        <taxon>Pezizomycotina</taxon>
        <taxon>Dothideomycetes</taxon>
        <taxon>Dothideomycetidae</taxon>
        <taxon>Myriangiales</taxon>
        <taxon>Elsinoaceae</taxon>
        <taxon>Sphaceloma</taxon>
    </lineage>
</organism>
<dbReference type="PANTHER" id="PTHR11138:SF5">
    <property type="entry name" value="METHIONYL-TRNA FORMYLTRANSFERASE, MITOCHONDRIAL"/>
    <property type="match status" value="1"/>
</dbReference>
<keyword evidence="5" id="KW-1185">Reference proteome</keyword>
<feature type="compositionally biased region" description="Basic and acidic residues" evidence="2">
    <location>
        <begin position="367"/>
        <end position="384"/>
    </location>
</feature>
<dbReference type="GO" id="GO:0004479">
    <property type="term" value="F:methionyl-tRNA formyltransferase activity"/>
    <property type="evidence" value="ECO:0007669"/>
    <property type="project" value="UniProtKB-EC"/>
</dbReference>
<evidence type="ECO:0000313" key="4">
    <source>
        <dbReference type="EMBL" id="PNS14075.1"/>
    </source>
</evidence>
<dbReference type="EC" id="2.1.2.9" evidence="1"/>
<comment type="caution">
    <text evidence="4">The sequence shown here is derived from an EMBL/GenBank/DDBJ whole genome shotgun (WGS) entry which is preliminary data.</text>
</comment>
<evidence type="ECO:0000313" key="5">
    <source>
        <dbReference type="Proteomes" id="UP000243797"/>
    </source>
</evidence>
<dbReference type="AlphaFoldDB" id="A0A2K1QFZ6"/>
<dbReference type="CDD" id="cd08646">
    <property type="entry name" value="FMT_core_Met-tRNA-FMT_N"/>
    <property type="match status" value="1"/>
</dbReference>
<dbReference type="OrthoDB" id="10268103at2759"/>
<dbReference type="Proteomes" id="UP000243797">
    <property type="component" value="Unassembled WGS sequence"/>
</dbReference>
<sequence length="503" mass="55773">MTLRPRLVARRHAFSTSSRRWQTTPKLVVETPKTPPLRILFCGSDEFSIYSLYALYKLPSTIVKSIDVVCKTPRRTGRGLKNLTSPLIAEAATAISLPLHQISTFTSWAPPRPIDLIIAVSFGLLIPPRILSLARYGGLNVHPSFLPDLYGPAPIHWAMLHRDQHTGVTVQTLHPREFDQGHIVAQSERPGVNLVYASAAGKGPLARNVERLGLLGADVLRDAIVEGRFLDLPETEKDEVGKEGREGARHARKVKPMDRKFNAKEWDAEHVLLRDAVLGRLWNDETFQALKRIQVEAEMTDEAHINAAIAKAQGKRTVFNAWQDFTDEVLDIRRRDPTKRKLWHERIRLPGVSGKKTLDGESRLKVGMESRGSTEEHTASKDSVPDSAAKAGTKEADIDGTSASTGEAGSELVTSDTTPATLGNNVLLLCLEPRVWILVFRTKDGRYVGPQYAKAEGSVTVPIGVYISGAVTAVINRRRKDVEKQRGVKTMRLPRNEHGVYEA</sequence>